<sequence>MTEILDNAEMKMMAAVENLEDNLRTLRTGRANAAILDRVEVDYYGSPTPVNQMARISVVEGTQLVVKPYDRTLVKAIVHAVQAANLGLNPQGEADCVRIQVPQLTGERRQELAKKAQQYGEEAKVAIRNIRREANDAIKKDKELREDEEKSALEDSQKLTDTYIKNIESVVEKKKADILNV</sequence>
<dbReference type="InterPro" id="IPR036191">
    <property type="entry name" value="RRF_sf"/>
</dbReference>
<evidence type="ECO:0000256" key="2">
    <source>
        <dbReference type="ARBA" id="ARBA00022917"/>
    </source>
</evidence>
<gene>
    <name evidence="3 5" type="primary">frr</name>
    <name evidence="5" type="ORF">MOZ64_11035</name>
</gene>
<protein>
    <recommendedName>
        <fullName evidence="3">Ribosome-recycling factor</fullName>
        <shortName evidence="3">RRF</shortName>
    </recommendedName>
    <alternativeName>
        <fullName evidence="3">Ribosome-releasing factor</fullName>
    </alternativeName>
</protein>
<evidence type="ECO:0000256" key="1">
    <source>
        <dbReference type="ARBA" id="ARBA00005912"/>
    </source>
</evidence>
<dbReference type="EMBL" id="JALBUS010000026">
    <property type="protein sequence ID" value="MDX8418368.1"/>
    <property type="molecule type" value="Genomic_DNA"/>
</dbReference>
<dbReference type="NCBIfam" id="TIGR00496">
    <property type="entry name" value="frr"/>
    <property type="match status" value="1"/>
</dbReference>
<proteinExistence type="inferred from homology"/>
<dbReference type="PANTHER" id="PTHR20982:SF3">
    <property type="entry name" value="MITOCHONDRIAL RIBOSOME RECYCLING FACTOR PSEUDO 1"/>
    <property type="match status" value="1"/>
</dbReference>
<keyword evidence="2 3" id="KW-0648">Protein biosynthesis</keyword>
<dbReference type="CDD" id="cd00520">
    <property type="entry name" value="RRF"/>
    <property type="match status" value="1"/>
</dbReference>
<evidence type="ECO:0000259" key="4">
    <source>
        <dbReference type="Pfam" id="PF01765"/>
    </source>
</evidence>
<dbReference type="Proteomes" id="UP001285244">
    <property type="component" value="Unassembled WGS sequence"/>
</dbReference>
<reference evidence="5 6" key="1">
    <citation type="submission" date="2022-03" db="EMBL/GenBank/DDBJ databases">
        <title>Novel taxa within the pig intestine.</title>
        <authorList>
            <person name="Wylensek D."/>
            <person name="Bishof K."/>
            <person name="Afrizal A."/>
            <person name="Clavel T."/>
        </authorList>
    </citation>
    <scope>NUCLEOTIDE SEQUENCE [LARGE SCALE GENOMIC DNA]</scope>
    <source>
        <strain evidence="5 6">Cla-KB-P134</strain>
    </source>
</reference>
<dbReference type="Gene3D" id="1.10.132.20">
    <property type="entry name" value="Ribosome-recycling factor"/>
    <property type="match status" value="1"/>
</dbReference>
<evidence type="ECO:0000313" key="6">
    <source>
        <dbReference type="Proteomes" id="UP001285244"/>
    </source>
</evidence>
<dbReference type="InterPro" id="IPR023584">
    <property type="entry name" value="Ribosome_recyc_fac_dom"/>
</dbReference>
<accession>A0ABU4WP77</accession>
<comment type="caution">
    <text evidence="5">The sequence shown here is derived from an EMBL/GenBank/DDBJ whole genome shotgun (WGS) entry which is preliminary data.</text>
</comment>
<comment type="function">
    <text evidence="3">Responsible for the release of ribosomes from messenger RNA at the termination of protein biosynthesis. May increase the efficiency of translation by recycling ribosomes from one round of translation to another.</text>
</comment>
<dbReference type="PANTHER" id="PTHR20982">
    <property type="entry name" value="RIBOSOME RECYCLING FACTOR"/>
    <property type="match status" value="1"/>
</dbReference>
<dbReference type="RefSeq" id="WP_320326613.1">
    <property type="nucleotide sequence ID" value="NZ_JALBUS010000026.1"/>
</dbReference>
<name>A0ABU4WP77_9FIRM</name>
<feature type="domain" description="Ribosome recycling factor" evidence="4">
    <location>
        <begin position="19"/>
        <end position="179"/>
    </location>
</feature>
<evidence type="ECO:0000256" key="3">
    <source>
        <dbReference type="HAMAP-Rule" id="MF_00040"/>
    </source>
</evidence>
<comment type="subcellular location">
    <subcellularLocation>
        <location evidence="3">Cytoplasm</location>
    </subcellularLocation>
</comment>
<comment type="similarity">
    <text evidence="1 3">Belongs to the RRF family.</text>
</comment>
<dbReference type="HAMAP" id="MF_00040">
    <property type="entry name" value="RRF"/>
    <property type="match status" value="1"/>
</dbReference>
<evidence type="ECO:0000313" key="5">
    <source>
        <dbReference type="EMBL" id="MDX8418368.1"/>
    </source>
</evidence>
<dbReference type="Gene3D" id="3.30.1360.40">
    <property type="match status" value="1"/>
</dbReference>
<keyword evidence="6" id="KW-1185">Reference proteome</keyword>
<dbReference type="SUPFAM" id="SSF55194">
    <property type="entry name" value="Ribosome recycling factor, RRF"/>
    <property type="match status" value="1"/>
</dbReference>
<organism evidence="5 6">
    <name type="scientific">Absicoccus intestinalis</name>
    <dbReference type="NCBI Taxonomy" id="2926319"/>
    <lineage>
        <taxon>Bacteria</taxon>
        <taxon>Bacillati</taxon>
        <taxon>Bacillota</taxon>
        <taxon>Erysipelotrichia</taxon>
        <taxon>Erysipelotrichales</taxon>
        <taxon>Erysipelotrichaceae</taxon>
        <taxon>Absicoccus</taxon>
    </lineage>
</organism>
<keyword evidence="3" id="KW-0963">Cytoplasm</keyword>
<dbReference type="InterPro" id="IPR002661">
    <property type="entry name" value="Ribosome_recyc_fac"/>
</dbReference>
<dbReference type="Pfam" id="PF01765">
    <property type="entry name" value="RRF"/>
    <property type="match status" value="1"/>
</dbReference>